<evidence type="ECO:0000313" key="2">
    <source>
        <dbReference type="Proteomes" id="UP000821865"/>
    </source>
</evidence>
<protein>
    <submittedName>
        <fullName evidence="1">Uncharacterized protein</fullName>
    </submittedName>
</protein>
<evidence type="ECO:0000313" key="1">
    <source>
        <dbReference type="EMBL" id="KAH7977396.1"/>
    </source>
</evidence>
<organism evidence="1 2">
    <name type="scientific">Dermacentor silvarum</name>
    <name type="common">Tick</name>
    <dbReference type="NCBI Taxonomy" id="543639"/>
    <lineage>
        <taxon>Eukaryota</taxon>
        <taxon>Metazoa</taxon>
        <taxon>Ecdysozoa</taxon>
        <taxon>Arthropoda</taxon>
        <taxon>Chelicerata</taxon>
        <taxon>Arachnida</taxon>
        <taxon>Acari</taxon>
        <taxon>Parasitiformes</taxon>
        <taxon>Ixodida</taxon>
        <taxon>Ixodoidea</taxon>
        <taxon>Ixodidae</taxon>
        <taxon>Rhipicephalinae</taxon>
        <taxon>Dermacentor</taxon>
    </lineage>
</organism>
<comment type="caution">
    <text evidence="1">The sequence shown here is derived from an EMBL/GenBank/DDBJ whole genome shotgun (WGS) entry which is preliminary data.</text>
</comment>
<dbReference type="Proteomes" id="UP000821865">
    <property type="component" value="Chromosome 1"/>
</dbReference>
<gene>
    <name evidence="1" type="ORF">HPB49_001215</name>
</gene>
<accession>A0ACB8DSW5</accession>
<sequence length="242" mass="26559">MPQLPNDNIRIIIRSRGRLHIARVGPTVVTNAIATSASLSPVEQHADTLCPNNKQNISVASTPKRENTNRYLRVKQICIAEKTYEVSAYDAAPHSTCKGVIRGIPVQDRSADIDAKHVNDRNPLALAAKRIGNTTAVIVALDGNRVPNFVQYRSVLLQCTLYRRRSIYATPAAGPAIARTFALTPETLSAEAVLPGTPIGSTSVHQNGSFAAELTSLLTRHVKRNHIAYVVRRRRWERASLT</sequence>
<dbReference type="EMBL" id="CM023470">
    <property type="protein sequence ID" value="KAH7977396.1"/>
    <property type="molecule type" value="Genomic_DNA"/>
</dbReference>
<proteinExistence type="predicted"/>
<name>A0ACB8DSW5_DERSI</name>
<keyword evidence="2" id="KW-1185">Reference proteome</keyword>
<reference evidence="1" key="1">
    <citation type="submission" date="2020-05" db="EMBL/GenBank/DDBJ databases">
        <title>Large-scale comparative analyses of tick genomes elucidate their genetic diversity and vector capacities.</title>
        <authorList>
            <person name="Jia N."/>
            <person name="Wang J."/>
            <person name="Shi W."/>
            <person name="Du L."/>
            <person name="Sun Y."/>
            <person name="Zhan W."/>
            <person name="Jiang J."/>
            <person name="Wang Q."/>
            <person name="Zhang B."/>
            <person name="Ji P."/>
            <person name="Sakyi L.B."/>
            <person name="Cui X."/>
            <person name="Yuan T."/>
            <person name="Jiang B."/>
            <person name="Yang W."/>
            <person name="Lam T.T.-Y."/>
            <person name="Chang Q."/>
            <person name="Ding S."/>
            <person name="Wang X."/>
            <person name="Zhu J."/>
            <person name="Ruan X."/>
            <person name="Zhao L."/>
            <person name="Wei J."/>
            <person name="Que T."/>
            <person name="Du C."/>
            <person name="Cheng J."/>
            <person name="Dai P."/>
            <person name="Han X."/>
            <person name="Huang E."/>
            <person name="Gao Y."/>
            <person name="Liu J."/>
            <person name="Shao H."/>
            <person name="Ye R."/>
            <person name="Li L."/>
            <person name="Wei W."/>
            <person name="Wang X."/>
            <person name="Wang C."/>
            <person name="Yang T."/>
            <person name="Huo Q."/>
            <person name="Li W."/>
            <person name="Guo W."/>
            <person name="Chen H."/>
            <person name="Zhou L."/>
            <person name="Ni X."/>
            <person name="Tian J."/>
            <person name="Zhou Y."/>
            <person name="Sheng Y."/>
            <person name="Liu T."/>
            <person name="Pan Y."/>
            <person name="Xia L."/>
            <person name="Li J."/>
            <person name="Zhao F."/>
            <person name="Cao W."/>
        </authorList>
    </citation>
    <scope>NUCLEOTIDE SEQUENCE</scope>
    <source>
        <strain evidence="1">Dsil-2018</strain>
    </source>
</reference>